<dbReference type="Gene3D" id="3.30.1370.110">
    <property type="match status" value="1"/>
</dbReference>
<protein>
    <submittedName>
        <fullName evidence="2">DsDNA-specific endonuclease/ATPase MutS2</fullName>
    </submittedName>
</protein>
<dbReference type="InterPro" id="IPR036781">
    <property type="entry name" value="Smr_assoc-like_sf"/>
</dbReference>
<organism evidence="2 3">
    <name type="scientific">Aureibacter tunicatorum</name>
    <dbReference type="NCBI Taxonomy" id="866807"/>
    <lineage>
        <taxon>Bacteria</taxon>
        <taxon>Pseudomonadati</taxon>
        <taxon>Bacteroidota</taxon>
        <taxon>Cytophagia</taxon>
        <taxon>Cytophagales</taxon>
        <taxon>Persicobacteraceae</taxon>
        <taxon>Aureibacter</taxon>
    </lineage>
</organism>
<keyword evidence="2" id="KW-0540">Nuclease</keyword>
<name>A0AAE3XJM9_9BACT</name>
<reference evidence="2" key="1">
    <citation type="submission" date="2023-07" db="EMBL/GenBank/DDBJ databases">
        <title>Genomic Encyclopedia of Type Strains, Phase IV (KMG-IV): sequencing the most valuable type-strain genomes for metagenomic binning, comparative biology and taxonomic classification.</title>
        <authorList>
            <person name="Goeker M."/>
        </authorList>
    </citation>
    <scope>NUCLEOTIDE SEQUENCE</scope>
    <source>
        <strain evidence="2">DSM 26174</strain>
    </source>
</reference>
<dbReference type="Pfam" id="PF01713">
    <property type="entry name" value="Smr"/>
    <property type="match status" value="1"/>
</dbReference>
<comment type="caution">
    <text evidence="2">The sequence shown here is derived from an EMBL/GenBank/DDBJ whole genome shotgun (WGS) entry which is preliminary data.</text>
</comment>
<dbReference type="EMBL" id="JAVDQD010000002">
    <property type="protein sequence ID" value="MDR6238971.1"/>
    <property type="molecule type" value="Genomic_DNA"/>
</dbReference>
<dbReference type="AlphaFoldDB" id="A0AAE3XJM9"/>
<dbReference type="RefSeq" id="WP_309938479.1">
    <property type="nucleotide sequence ID" value="NZ_AP025305.1"/>
</dbReference>
<keyword evidence="2" id="KW-0255">Endonuclease</keyword>
<sequence>MNIGDKVRLLHSNDEGIISKIKGNIIEVEIEDGFHIPAMKNEVVLITKEEDKYFDEPEENSSSSNTKNKPLPQIKAEKGIFIAYIDNGNDILSVYFINNTDYSLLFSFCEKINQANKGIVSGKLEARSKTKIKELNFNKFEKWTPLFVRYMMHSNDFFPHTSFFEKTIKFKASTFHKSKGTAPILGQPGHIIQLDADIREIKPEVLKSNMMETEPSKESKTEPTAIIEKPSTVIDLHIEKLTDDHGKMSNSQKLKLQLETFENKLHDAIATNMDEITFIHGLGNGTLRDNIQKSLSKAEDIKYFEDAMKNKFGYGATKVKLK</sequence>
<proteinExistence type="predicted"/>
<dbReference type="GO" id="GO:0004519">
    <property type="term" value="F:endonuclease activity"/>
    <property type="evidence" value="ECO:0007669"/>
    <property type="project" value="UniProtKB-KW"/>
</dbReference>
<accession>A0AAE3XJM9</accession>
<dbReference type="InterPro" id="IPR036063">
    <property type="entry name" value="Smr_dom_sf"/>
</dbReference>
<evidence type="ECO:0000259" key="1">
    <source>
        <dbReference type="Pfam" id="PF01713"/>
    </source>
</evidence>
<dbReference type="Proteomes" id="UP001185092">
    <property type="component" value="Unassembled WGS sequence"/>
</dbReference>
<keyword evidence="2" id="KW-0378">Hydrolase</keyword>
<keyword evidence="3" id="KW-1185">Reference proteome</keyword>
<dbReference type="InterPro" id="IPR002625">
    <property type="entry name" value="Smr_dom"/>
</dbReference>
<feature type="domain" description="Smr" evidence="1">
    <location>
        <begin position="260"/>
        <end position="322"/>
    </location>
</feature>
<gene>
    <name evidence="2" type="ORF">HNQ88_002008</name>
</gene>
<evidence type="ECO:0000313" key="3">
    <source>
        <dbReference type="Proteomes" id="UP001185092"/>
    </source>
</evidence>
<evidence type="ECO:0000313" key="2">
    <source>
        <dbReference type="EMBL" id="MDR6238971.1"/>
    </source>
</evidence>
<dbReference type="Gene3D" id="2.60.40.1600">
    <property type="entry name" value="Smr-associated-like"/>
    <property type="match status" value="1"/>
</dbReference>
<dbReference type="SUPFAM" id="SSF158949">
    <property type="entry name" value="Smr-associated domain-like"/>
    <property type="match status" value="1"/>
</dbReference>